<gene>
    <name evidence="5" type="ORF">NLS_LOCUS3140</name>
</gene>
<feature type="region of interest" description="Disordered" evidence="4">
    <location>
        <begin position="1"/>
        <end position="37"/>
    </location>
</feature>
<sequence length="519" mass="58201">MGKKGKRISRREKRFRAEQQDGANTSEIATSSSGEVPANSARAVNCKACLHPEESSTREERLSVQEIVNTVQANATIAGVEQSYILLYELLSYRDPPIHEIISERLDLVLLEGLKSTDQSIQNYAAQALFVLVKHMKEEQFDLLVLIGLKDAVASVMNNGPYSVIEKVIETCAQVVTTSPDLRDDIGAWLCLNIVDFMSPAHPYEITVEISRAVTSFSRDVCHYKPVPEFILKCLAGTARFLLHYQDWRARANGLSIITDVARSKHFIEIGNSYARKILRFLTSALDVEATSGFFAIGHFIKQRSKNTSKLLKMRVIEKIAHFLARHTTPEITYEVCPIIQSLLSKKYIRYIESTVETGLVLLLLKLLDDGAPNYKDEACTTLRSLNEIWRPRHAVRLVDPQHIRIMCNILKSSNTTHISCIIALMHSAMEACFALKDDVKTKEAKELLKEFGADNYVQKFVDSVRKDISMKKLAMKLHTLYLNDLEPDSRQNHAGIEKASHAQNSGSAGTEICASSSC</sequence>
<dbReference type="AlphaFoldDB" id="A0A3P6SYF0"/>
<reference evidence="5 6" key="1">
    <citation type="submission" date="2018-08" db="EMBL/GenBank/DDBJ databases">
        <authorList>
            <person name="Laetsch R D."/>
            <person name="Stevens L."/>
            <person name="Kumar S."/>
            <person name="Blaxter L. M."/>
        </authorList>
    </citation>
    <scope>NUCLEOTIDE SEQUENCE [LARGE SCALE GENOMIC DNA]</scope>
</reference>
<feature type="region of interest" description="Disordered" evidence="4">
    <location>
        <begin position="495"/>
        <end position="519"/>
    </location>
</feature>
<name>A0A3P6SYF0_LITSI</name>
<dbReference type="InterPro" id="IPR016024">
    <property type="entry name" value="ARM-type_fold"/>
</dbReference>
<dbReference type="GO" id="GO:0015031">
    <property type="term" value="P:protein transport"/>
    <property type="evidence" value="ECO:0007669"/>
    <property type="project" value="UniProtKB-KW"/>
</dbReference>
<feature type="compositionally biased region" description="Polar residues" evidence="4">
    <location>
        <begin position="21"/>
        <end position="34"/>
    </location>
</feature>
<dbReference type="STRING" id="42156.A0A3P6SYF0"/>
<accession>A0A3P6SYF0</accession>
<dbReference type="EMBL" id="UYRX01000162">
    <property type="protein sequence ID" value="VDK76009.1"/>
    <property type="molecule type" value="Genomic_DNA"/>
</dbReference>
<comment type="similarity">
    <text evidence="1">Belongs to the importin alpha family.</text>
</comment>
<dbReference type="SUPFAM" id="SSF48371">
    <property type="entry name" value="ARM repeat"/>
    <property type="match status" value="1"/>
</dbReference>
<organism evidence="5 6">
    <name type="scientific">Litomosoides sigmodontis</name>
    <name type="common">Filarial nematode worm</name>
    <dbReference type="NCBI Taxonomy" id="42156"/>
    <lineage>
        <taxon>Eukaryota</taxon>
        <taxon>Metazoa</taxon>
        <taxon>Ecdysozoa</taxon>
        <taxon>Nematoda</taxon>
        <taxon>Chromadorea</taxon>
        <taxon>Rhabditida</taxon>
        <taxon>Spirurina</taxon>
        <taxon>Spiruromorpha</taxon>
        <taxon>Filarioidea</taxon>
        <taxon>Onchocercidae</taxon>
        <taxon>Litomosoides</taxon>
    </lineage>
</organism>
<dbReference type="Proteomes" id="UP000277928">
    <property type="component" value="Unassembled WGS sequence"/>
</dbReference>
<dbReference type="OMA" id="RIMCNIL"/>
<dbReference type="Gene3D" id="1.25.10.10">
    <property type="entry name" value="Leucine-rich Repeat Variant"/>
    <property type="match status" value="1"/>
</dbReference>
<evidence type="ECO:0000256" key="3">
    <source>
        <dbReference type="ARBA" id="ARBA00022927"/>
    </source>
</evidence>
<evidence type="ECO:0008006" key="7">
    <source>
        <dbReference type="Google" id="ProtNLM"/>
    </source>
</evidence>
<evidence type="ECO:0000313" key="5">
    <source>
        <dbReference type="EMBL" id="VDK76009.1"/>
    </source>
</evidence>
<keyword evidence="3" id="KW-0653">Protein transport</keyword>
<dbReference type="PANTHER" id="PTHR23316">
    <property type="entry name" value="IMPORTIN ALPHA"/>
    <property type="match status" value="1"/>
</dbReference>
<keyword evidence="6" id="KW-1185">Reference proteome</keyword>
<feature type="compositionally biased region" description="Basic residues" evidence="4">
    <location>
        <begin position="1"/>
        <end position="14"/>
    </location>
</feature>
<evidence type="ECO:0000256" key="4">
    <source>
        <dbReference type="SAM" id="MobiDB-lite"/>
    </source>
</evidence>
<evidence type="ECO:0000256" key="2">
    <source>
        <dbReference type="ARBA" id="ARBA00022448"/>
    </source>
</evidence>
<proteinExistence type="inferred from homology"/>
<dbReference type="OrthoDB" id="5823024at2759"/>
<feature type="compositionally biased region" description="Polar residues" evidence="4">
    <location>
        <begin position="502"/>
        <end position="519"/>
    </location>
</feature>
<dbReference type="InterPro" id="IPR011989">
    <property type="entry name" value="ARM-like"/>
</dbReference>
<evidence type="ECO:0000313" key="6">
    <source>
        <dbReference type="Proteomes" id="UP000277928"/>
    </source>
</evidence>
<keyword evidence="2" id="KW-0813">Transport</keyword>
<evidence type="ECO:0000256" key="1">
    <source>
        <dbReference type="ARBA" id="ARBA00010394"/>
    </source>
</evidence>
<protein>
    <recommendedName>
        <fullName evidence="7">Condensin complex subunit 1 C-terminal domain-containing protein</fullName>
    </recommendedName>
</protein>